<dbReference type="Pfam" id="PF00672">
    <property type="entry name" value="HAMP"/>
    <property type="match status" value="1"/>
</dbReference>
<dbReference type="InterPro" id="IPR004089">
    <property type="entry name" value="MCPsignal_dom"/>
</dbReference>
<dbReference type="AlphaFoldDB" id="A0A512PIJ4"/>
<keyword evidence="1 6" id="KW-0812">Transmembrane</keyword>
<keyword evidence="6" id="KW-0472">Membrane</keyword>
<accession>A0A512PIJ4</accession>
<evidence type="ECO:0000256" key="4">
    <source>
        <dbReference type="ARBA" id="ARBA00029447"/>
    </source>
</evidence>
<dbReference type="PROSITE" id="PS50111">
    <property type="entry name" value="CHEMOTAXIS_TRANSDUC_2"/>
    <property type="match status" value="1"/>
</dbReference>
<dbReference type="InterPro" id="IPR004090">
    <property type="entry name" value="Chemotax_Me-accpt_rcpt"/>
</dbReference>
<name>A0A512PIJ4_9CELL</name>
<evidence type="ECO:0000256" key="3">
    <source>
        <dbReference type="ARBA" id="ARBA00023224"/>
    </source>
</evidence>
<evidence type="ECO:0000256" key="6">
    <source>
        <dbReference type="SAM" id="Phobius"/>
    </source>
</evidence>
<dbReference type="RefSeq" id="WP_146954791.1">
    <property type="nucleotide sequence ID" value="NZ_BAABBJ010000011.1"/>
</dbReference>
<dbReference type="OrthoDB" id="1115140at2"/>
<feature type="transmembrane region" description="Helical" evidence="6">
    <location>
        <begin position="199"/>
        <end position="220"/>
    </location>
</feature>
<dbReference type="GO" id="GO:0006935">
    <property type="term" value="P:chemotaxis"/>
    <property type="evidence" value="ECO:0007669"/>
    <property type="project" value="InterPro"/>
</dbReference>
<gene>
    <name evidence="9" type="ORF">CSO01_37400</name>
</gene>
<keyword evidence="10" id="KW-1185">Reference proteome</keyword>
<dbReference type="PANTHER" id="PTHR32089">
    <property type="entry name" value="METHYL-ACCEPTING CHEMOTAXIS PROTEIN MCPB"/>
    <property type="match status" value="1"/>
</dbReference>
<dbReference type="SUPFAM" id="SSF58104">
    <property type="entry name" value="Methyl-accepting chemotaxis protein (MCP) signaling domain"/>
    <property type="match status" value="1"/>
</dbReference>
<evidence type="ECO:0000256" key="1">
    <source>
        <dbReference type="ARBA" id="ARBA00022692"/>
    </source>
</evidence>
<comment type="similarity">
    <text evidence="4">Belongs to the methyl-accepting chemotaxis (MCP) protein family.</text>
</comment>
<dbReference type="EMBL" id="BKAL01000021">
    <property type="protein sequence ID" value="GEP71025.1"/>
    <property type="molecule type" value="Genomic_DNA"/>
</dbReference>
<dbReference type="GO" id="GO:0016020">
    <property type="term" value="C:membrane"/>
    <property type="evidence" value="ECO:0007669"/>
    <property type="project" value="InterPro"/>
</dbReference>
<evidence type="ECO:0000313" key="9">
    <source>
        <dbReference type="EMBL" id="GEP71025.1"/>
    </source>
</evidence>
<reference evidence="9 10" key="1">
    <citation type="submission" date="2019-07" db="EMBL/GenBank/DDBJ databases">
        <title>Whole genome shotgun sequence of Cellulomonas soli NBRC 109434.</title>
        <authorList>
            <person name="Hosoyama A."/>
            <person name="Uohara A."/>
            <person name="Ohji S."/>
            <person name="Ichikawa N."/>
        </authorList>
    </citation>
    <scope>NUCLEOTIDE SEQUENCE [LARGE SCALE GENOMIC DNA]</scope>
    <source>
        <strain evidence="9 10">NBRC 109434</strain>
    </source>
</reference>
<organism evidence="9 10">
    <name type="scientific">Cellulomonas soli</name>
    <dbReference type="NCBI Taxonomy" id="931535"/>
    <lineage>
        <taxon>Bacteria</taxon>
        <taxon>Bacillati</taxon>
        <taxon>Actinomycetota</taxon>
        <taxon>Actinomycetes</taxon>
        <taxon>Micrococcales</taxon>
        <taxon>Cellulomonadaceae</taxon>
        <taxon>Cellulomonas</taxon>
    </lineage>
</organism>
<keyword evidence="3 5" id="KW-0807">Transducer</keyword>
<dbReference type="InterPro" id="IPR003660">
    <property type="entry name" value="HAMP_dom"/>
</dbReference>
<dbReference type="Gene3D" id="1.10.287.950">
    <property type="entry name" value="Methyl-accepting chemotaxis protein"/>
    <property type="match status" value="1"/>
</dbReference>
<proteinExistence type="inferred from homology"/>
<evidence type="ECO:0000313" key="10">
    <source>
        <dbReference type="Proteomes" id="UP000321798"/>
    </source>
</evidence>
<evidence type="ECO:0000259" key="7">
    <source>
        <dbReference type="PROSITE" id="PS50111"/>
    </source>
</evidence>
<dbReference type="PANTHER" id="PTHR32089:SF112">
    <property type="entry name" value="LYSOZYME-LIKE PROTEIN-RELATED"/>
    <property type="match status" value="1"/>
</dbReference>
<dbReference type="SMART" id="SM00304">
    <property type="entry name" value="HAMP"/>
    <property type="match status" value="2"/>
</dbReference>
<comment type="caution">
    <text evidence="9">The sequence shown here is derived from an EMBL/GenBank/DDBJ whole genome shotgun (WGS) entry which is preliminary data.</text>
</comment>
<protein>
    <submittedName>
        <fullName evidence="9">Chemotaxis protein</fullName>
    </submittedName>
</protein>
<dbReference type="CDD" id="cd06225">
    <property type="entry name" value="HAMP"/>
    <property type="match status" value="1"/>
</dbReference>
<dbReference type="SMART" id="SM00283">
    <property type="entry name" value="MA"/>
    <property type="match status" value="1"/>
</dbReference>
<sequence>MKLVPAVARPHRPRVGVRGRILGAVVVGSLASVGIGVAGLVALQSANTATEDIYSEHLIGVESVATIRRLTVEMRGAVSSHALASDADDFRRYATLVVDLDGQIDDAVAEYEAGAQGEQLTAAQDYATALEEYRTLRDDTLMPAAERGDLDVWRTLRDGKVTAPTVQMNTALTTLVELEKGAAKDAIASAQSDATTSRLLVIALVVVGLAAGAGLGVAAARSVIGPLRRIRAVCDGLADGDLTVEAGLTSTDEVGRIGAAIDTAVERLRTMVGTIDGSAQALAGGAARLSQTAEHIAQQAVDAQTQSGALADAAEQVSRSTQGVAASTEEMEASIAEIARNAAEAARVAGEAVAAATGANETVAQLGESSRAIGEVARTIAKIAEQTNLLALNATIEAARAGEAGKGFGVVAAEVKELARATAAATEDVSHRVELIQRDTEIAVGAIAGIGEVIDSIHEFQSTIASSVEEQTATASTMTHGIGDAATGTAQIADGIETVAAAATATRDGAAQSREAVAGLVDLAEELRGLVSQFRFRLDVEPGIRETASALGR</sequence>
<feature type="domain" description="Methyl-accepting transducer" evidence="7">
    <location>
        <begin position="292"/>
        <end position="507"/>
    </location>
</feature>
<evidence type="ECO:0000259" key="8">
    <source>
        <dbReference type="PROSITE" id="PS50885"/>
    </source>
</evidence>
<evidence type="ECO:0000256" key="5">
    <source>
        <dbReference type="PROSITE-ProRule" id="PRU00284"/>
    </source>
</evidence>
<dbReference type="PRINTS" id="PR00260">
    <property type="entry name" value="CHEMTRNSDUCR"/>
</dbReference>
<feature type="domain" description="HAMP" evidence="8">
    <location>
        <begin position="221"/>
        <end position="273"/>
    </location>
</feature>
<dbReference type="InterPro" id="IPR024478">
    <property type="entry name" value="HlyB_4HB_MCP"/>
</dbReference>
<dbReference type="PROSITE" id="PS50885">
    <property type="entry name" value="HAMP"/>
    <property type="match status" value="1"/>
</dbReference>
<feature type="transmembrane region" description="Helical" evidence="6">
    <location>
        <begin position="21"/>
        <end position="43"/>
    </location>
</feature>
<dbReference type="Pfam" id="PF00015">
    <property type="entry name" value="MCPsignal"/>
    <property type="match status" value="1"/>
</dbReference>
<dbReference type="GO" id="GO:0007165">
    <property type="term" value="P:signal transduction"/>
    <property type="evidence" value="ECO:0007669"/>
    <property type="project" value="UniProtKB-KW"/>
</dbReference>
<evidence type="ECO:0000256" key="2">
    <source>
        <dbReference type="ARBA" id="ARBA00022989"/>
    </source>
</evidence>
<dbReference type="Proteomes" id="UP000321798">
    <property type="component" value="Unassembled WGS sequence"/>
</dbReference>
<dbReference type="Pfam" id="PF12729">
    <property type="entry name" value="4HB_MCP_1"/>
    <property type="match status" value="1"/>
</dbReference>
<dbReference type="GO" id="GO:0004888">
    <property type="term" value="F:transmembrane signaling receptor activity"/>
    <property type="evidence" value="ECO:0007669"/>
    <property type="project" value="InterPro"/>
</dbReference>
<keyword evidence="2 6" id="KW-1133">Transmembrane helix</keyword>